<reference evidence="3 4" key="1">
    <citation type="journal article" date="2016" name="Sci. Rep.">
        <title>Peltaster fructicola genome reveals evolution from an invasive phytopathogen to an ectophytic parasite.</title>
        <authorList>
            <person name="Xu C."/>
            <person name="Chen H."/>
            <person name="Gleason M.L."/>
            <person name="Xu J.R."/>
            <person name="Liu H."/>
            <person name="Zhang R."/>
            <person name="Sun G."/>
        </authorList>
    </citation>
    <scope>NUCLEOTIDE SEQUENCE [LARGE SCALE GENOMIC DNA]</scope>
    <source>
        <strain evidence="3 4">LNHT1506</strain>
    </source>
</reference>
<gene>
    <name evidence="3" type="ORF">AMS68_000341</name>
</gene>
<dbReference type="InterPro" id="IPR052356">
    <property type="entry name" value="Thiol_S-MT"/>
</dbReference>
<feature type="transmembrane region" description="Helical" evidence="1">
    <location>
        <begin position="12"/>
        <end position="34"/>
    </location>
</feature>
<dbReference type="CDD" id="cd02440">
    <property type="entry name" value="AdoMet_MTases"/>
    <property type="match status" value="1"/>
</dbReference>
<keyword evidence="1" id="KW-1133">Transmembrane helix</keyword>
<dbReference type="OrthoDB" id="540004at2759"/>
<dbReference type="SUPFAM" id="SSF53335">
    <property type="entry name" value="S-adenosyl-L-methionine-dependent methyltransferases"/>
    <property type="match status" value="1"/>
</dbReference>
<dbReference type="InterPro" id="IPR013216">
    <property type="entry name" value="Methyltransf_11"/>
</dbReference>
<dbReference type="InterPro" id="IPR029063">
    <property type="entry name" value="SAM-dependent_MTases_sf"/>
</dbReference>
<sequence>MAQQADPTPLNLLTPFVILAYSVSYLPVTIYQLLLERDFKTLLNFEALKSAWFARFWAFFGPKSRDRAEPKITPLIQNQARGVCLDIGPGSGQWLYLFAQAMNPTITKIYGVEPNIGMHAALRENAVKAGLGDVYEIIGCGAQELITKGGLQPESVDTIITVQCLCSIPSPQTNIRELYPLLRHGGKWLVYEHIKTKYQRHFVGYWQHVINVVWPHFLGGCSIVRPTDVWLQDAGKWQEVNLRPGPGEGPYDTIPHVIGYLRK</sequence>
<protein>
    <recommendedName>
        <fullName evidence="2">Methyltransferase type 11 domain-containing protein</fullName>
    </recommendedName>
</protein>
<evidence type="ECO:0000259" key="2">
    <source>
        <dbReference type="Pfam" id="PF08241"/>
    </source>
</evidence>
<name>A0A6H0XJD2_9PEZI</name>
<keyword evidence="4" id="KW-1185">Reference proteome</keyword>
<dbReference type="AlphaFoldDB" id="A0A6H0XJD2"/>
<evidence type="ECO:0000313" key="4">
    <source>
        <dbReference type="Proteomes" id="UP000503462"/>
    </source>
</evidence>
<accession>A0A6H0XJD2</accession>
<dbReference type="EMBL" id="CP051139">
    <property type="protein sequence ID" value="QIW94823.1"/>
    <property type="molecule type" value="Genomic_DNA"/>
</dbReference>
<dbReference type="PANTHER" id="PTHR45036">
    <property type="entry name" value="METHYLTRANSFERASE LIKE 7B"/>
    <property type="match status" value="1"/>
</dbReference>
<organism evidence="3 4">
    <name type="scientific">Peltaster fructicola</name>
    <dbReference type="NCBI Taxonomy" id="286661"/>
    <lineage>
        <taxon>Eukaryota</taxon>
        <taxon>Fungi</taxon>
        <taxon>Dikarya</taxon>
        <taxon>Ascomycota</taxon>
        <taxon>Pezizomycotina</taxon>
        <taxon>Dothideomycetes</taxon>
        <taxon>Dothideomycetes incertae sedis</taxon>
        <taxon>Peltaster</taxon>
    </lineage>
</organism>
<dbReference type="Pfam" id="PF08241">
    <property type="entry name" value="Methyltransf_11"/>
    <property type="match status" value="1"/>
</dbReference>
<dbReference type="PANTHER" id="PTHR45036:SF1">
    <property type="entry name" value="METHYLTRANSFERASE LIKE 7A"/>
    <property type="match status" value="1"/>
</dbReference>
<evidence type="ECO:0000256" key="1">
    <source>
        <dbReference type="SAM" id="Phobius"/>
    </source>
</evidence>
<keyword evidence="1" id="KW-0472">Membrane</keyword>
<dbReference type="Gene3D" id="3.40.50.150">
    <property type="entry name" value="Vaccinia Virus protein VP39"/>
    <property type="match status" value="1"/>
</dbReference>
<keyword evidence="1" id="KW-0812">Transmembrane</keyword>
<dbReference type="Proteomes" id="UP000503462">
    <property type="component" value="Chromosome 1"/>
</dbReference>
<dbReference type="GO" id="GO:0008757">
    <property type="term" value="F:S-adenosylmethionine-dependent methyltransferase activity"/>
    <property type="evidence" value="ECO:0007669"/>
    <property type="project" value="InterPro"/>
</dbReference>
<evidence type="ECO:0000313" key="3">
    <source>
        <dbReference type="EMBL" id="QIW94823.1"/>
    </source>
</evidence>
<feature type="domain" description="Methyltransferase type 11" evidence="2">
    <location>
        <begin position="85"/>
        <end position="188"/>
    </location>
</feature>
<proteinExistence type="predicted"/>